<gene>
    <name evidence="2" type="ordered locus">Tter_1467</name>
</gene>
<dbReference type="KEGG" id="ttr:Tter_1467"/>
<feature type="transmembrane region" description="Helical" evidence="1">
    <location>
        <begin position="200"/>
        <end position="227"/>
    </location>
</feature>
<keyword evidence="3" id="KW-1185">Reference proteome</keyword>
<feature type="transmembrane region" description="Helical" evidence="1">
    <location>
        <begin position="239"/>
        <end position="261"/>
    </location>
</feature>
<dbReference type="Proteomes" id="UP000000323">
    <property type="component" value="Chromosome 1"/>
</dbReference>
<evidence type="ECO:0000256" key="1">
    <source>
        <dbReference type="SAM" id="Phobius"/>
    </source>
</evidence>
<feature type="transmembrane region" description="Helical" evidence="1">
    <location>
        <begin position="175"/>
        <end position="194"/>
    </location>
</feature>
<feature type="transmembrane region" description="Helical" evidence="1">
    <location>
        <begin position="143"/>
        <end position="163"/>
    </location>
</feature>
<dbReference type="RefSeq" id="WP_012875408.1">
    <property type="nucleotide sequence ID" value="NC_013525.1"/>
</dbReference>
<dbReference type="eggNOG" id="ENOG5032YH0">
    <property type="taxonomic scope" value="Bacteria"/>
</dbReference>
<accession>D1CC58</accession>
<proteinExistence type="predicted"/>
<evidence type="ECO:0000313" key="3">
    <source>
        <dbReference type="Proteomes" id="UP000000323"/>
    </source>
</evidence>
<feature type="transmembrane region" description="Helical" evidence="1">
    <location>
        <begin position="61"/>
        <end position="89"/>
    </location>
</feature>
<dbReference type="Pfam" id="PF09858">
    <property type="entry name" value="DUF2085"/>
    <property type="match status" value="1"/>
</dbReference>
<evidence type="ECO:0000313" key="2">
    <source>
        <dbReference type="EMBL" id="ACZ42373.1"/>
    </source>
</evidence>
<keyword evidence="1" id="KW-0472">Membrane</keyword>
<dbReference type="AlphaFoldDB" id="D1CC58"/>
<keyword evidence="1" id="KW-1133">Transmembrane helix</keyword>
<dbReference type="InterPro" id="IPR019206">
    <property type="entry name" value="DUF2085_TM"/>
</dbReference>
<dbReference type="EMBL" id="CP001825">
    <property type="protein sequence ID" value="ACZ42373.1"/>
    <property type="molecule type" value="Genomic_DNA"/>
</dbReference>
<dbReference type="HOGENOM" id="CLU_1034186_0_0_0"/>
<feature type="transmembrane region" description="Helical" evidence="1">
    <location>
        <begin position="101"/>
        <end position="123"/>
    </location>
</feature>
<sequence>MFSSITLVKTNRYLLAGTIASALLLVVLLGSSFLDQAKIFHVLRWLHSGLDYHPDNSHSIMLGGFPSVVCARNTGIYVGTLTVYFWSLLSSRTRLFGFPSLRISIILASFVVLMAVDGFNSLAHDLGISTPYKTTTLTRLGTGLLMGTAAGCFLVPVLNGMLWKESSNKPFVDNTRSLAGLLCMQVPLFLIVALKLDFFALPLALVTTMATIVLFTTINLIFIVAIFNRLNKARNLLDILPEISISVLLSLGELSITAILVPRFLLGLG</sequence>
<reference evidence="3" key="1">
    <citation type="journal article" date="2010" name="Stand. Genomic Sci.">
        <title>Complete genome sequence of 'Thermobaculum terrenum' type strain (YNP1).</title>
        <authorList>
            <person name="Kiss H."/>
            <person name="Cleland D."/>
            <person name="Lapidus A."/>
            <person name="Lucas S."/>
            <person name="Glavina Del Rio T."/>
            <person name="Nolan M."/>
            <person name="Tice H."/>
            <person name="Han C."/>
            <person name="Goodwin L."/>
            <person name="Pitluck S."/>
            <person name="Liolios K."/>
            <person name="Ivanova N."/>
            <person name="Mavromatis K."/>
            <person name="Ovchinnikova G."/>
            <person name="Pati A."/>
            <person name="Chen A."/>
            <person name="Palaniappan K."/>
            <person name="Land M."/>
            <person name="Hauser L."/>
            <person name="Chang Y."/>
            <person name="Jeffries C."/>
            <person name="Lu M."/>
            <person name="Brettin T."/>
            <person name="Detter J."/>
            <person name="Goker M."/>
            <person name="Tindall B."/>
            <person name="Beck B."/>
            <person name="McDermott T."/>
            <person name="Woyke T."/>
            <person name="Bristow J."/>
            <person name="Eisen J."/>
            <person name="Markowitz V."/>
            <person name="Hugenholtz P."/>
            <person name="Kyrpides N."/>
            <person name="Klenk H."/>
            <person name="Cheng J."/>
        </authorList>
    </citation>
    <scope>NUCLEOTIDE SEQUENCE [LARGE SCALE GENOMIC DNA]</scope>
    <source>
        <strain evidence="3">ATCC BAA-798 / YNP1</strain>
    </source>
</reference>
<protein>
    <recommendedName>
        <fullName evidence="4">DUF2085 domain-containing protein</fullName>
    </recommendedName>
</protein>
<dbReference type="OrthoDB" id="150031at2"/>
<keyword evidence="1" id="KW-0812">Transmembrane</keyword>
<organism evidence="2 3">
    <name type="scientific">Thermobaculum terrenum (strain ATCC BAA-798 / CCMEE 7001 / YNP1)</name>
    <dbReference type="NCBI Taxonomy" id="525904"/>
    <lineage>
        <taxon>Bacteria</taxon>
        <taxon>Bacillati</taxon>
        <taxon>Chloroflexota</taxon>
        <taxon>Chloroflexia</taxon>
        <taxon>Candidatus Thermobaculales</taxon>
        <taxon>Candidatus Thermobaculaceae</taxon>
        <taxon>Thermobaculum</taxon>
    </lineage>
</organism>
<evidence type="ECO:0008006" key="4">
    <source>
        <dbReference type="Google" id="ProtNLM"/>
    </source>
</evidence>
<dbReference type="STRING" id="525904.Tter_1467"/>
<name>D1CC58_THET1</name>